<comment type="caution">
    <text evidence="12">The sequence shown here is derived from an EMBL/GenBank/DDBJ whole genome shotgun (WGS) entry which is preliminary data.</text>
</comment>
<keyword evidence="13" id="KW-1185">Reference proteome</keyword>
<sequence length="615" mass="69748">MPTFGFVVDVGGTCWSMKFDVILLSWLRRVCLKTVSEVRDLQGSDQQNISVLLKVTMNTHLFHGSQCSYNYFGAGVVPSTGALFCAPGCGFGYRPDLRSYQQPFYHGYYNKFQAFQTQIALFHHLFIFDSSERYHPPITETKRASSDQSRSRRPSSKSSFRYKLNQDLLALQTSRLSIHGGSEESVATASTGSNQSLNSSKAGTDSPEYADSVTGDNFYYAQSVPGDLDICPPEDEDNSDSGMHPRGVKRQPEQHGRSHIQKRPRSEERNVSKPNHSPWSVSPGGLTQEQYQQVSDAILDFYEKKEQAQDLYIKKMHLRDALYEIMRGVFPYCGLYVVGSSMNGFGSNDSDMDLCLMLSYNEIDQRREATEILKILQKALHRCTFLRDISLIRAKVPILKFVDKVSEVECDLNINNSVGIRNTHLLNAYSRLDWRVSCLVLFVKHWAKAQNINDASHGTISSYSLVLMVIHYLQCGCNPALVPSLQAKYPHKFDVNTDIRLLTLNERLPPYNSPNKDTLGELFVGFLNYYTNKFNFSRDAVSVRLGQRLPKEAVIKNTPISQWKCLCIEEPFNLSNTARSVFDHVTFQHILQVIRKSYLVLQQKGDVNAIISRPL</sequence>
<feature type="domain" description="Poly(A) RNA polymerase mitochondrial-like central palm" evidence="11">
    <location>
        <begin position="295"/>
        <end position="431"/>
    </location>
</feature>
<dbReference type="Proteomes" id="UP001208570">
    <property type="component" value="Unassembled WGS sequence"/>
</dbReference>
<comment type="subcellular location">
    <subcellularLocation>
        <location evidence="3">Cytoplasm</location>
    </subcellularLocation>
</comment>
<dbReference type="Gene3D" id="3.30.460.10">
    <property type="entry name" value="Beta Polymerase, domain 2"/>
    <property type="match status" value="1"/>
</dbReference>
<dbReference type="Pfam" id="PF22600">
    <property type="entry name" value="MTPAP-like_central"/>
    <property type="match status" value="1"/>
</dbReference>
<evidence type="ECO:0000313" key="12">
    <source>
        <dbReference type="EMBL" id="KAK2164471.1"/>
    </source>
</evidence>
<proteinExistence type="inferred from homology"/>
<dbReference type="EMBL" id="JAODUP010000063">
    <property type="protein sequence ID" value="KAK2164471.1"/>
    <property type="molecule type" value="Genomic_DNA"/>
</dbReference>
<reference evidence="12" key="1">
    <citation type="journal article" date="2023" name="Mol. Biol. Evol.">
        <title>Third-Generation Sequencing Reveals the Adaptive Role of the Epigenome in Three Deep-Sea Polychaetes.</title>
        <authorList>
            <person name="Perez M."/>
            <person name="Aroh O."/>
            <person name="Sun Y."/>
            <person name="Lan Y."/>
            <person name="Juniper S.K."/>
            <person name="Young C.R."/>
            <person name="Angers B."/>
            <person name="Qian P.Y."/>
        </authorList>
    </citation>
    <scope>NUCLEOTIDE SEQUENCE</scope>
    <source>
        <strain evidence="12">P08H-3</strain>
    </source>
</reference>
<protein>
    <submittedName>
        <fullName evidence="12">Uncharacterized protein</fullName>
    </submittedName>
</protein>
<dbReference type="CDD" id="cd05402">
    <property type="entry name" value="NT_PAP_TUTase"/>
    <property type="match status" value="1"/>
</dbReference>
<evidence type="ECO:0000259" key="10">
    <source>
        <dbReference type="Pfam" id="PF03828"/>
    </source>
</evidence>
<feature type="region of interest" description="Disordered" evidence="9">
    <location>
        <begin position="224"/>
        <end position="285"/>
    </location>
</feature>
<evidence type="ECO:0000256" key="6">
    <source>
        <dbReference type="ARBA" id="ARBA00022723"/>
    </source>
</evidence>
<evidence type="ECO:0000256" key="9">
    <source>
        <dbReference type="SAM" id="MobiDB-lite"/>
    </source>
</evidence>
<dbReference type="SUPFAM" id="SSF81631">
    <property type="entry name" value="PAP/OAS1 substrate-binding domain"/>
    <property type="match status" value="1"/>
</dbReference>
<feature type="region of interest" description="Disordered" evidence="9">
    <location>
        <begin position="139"/>
        <end position="159"/>
    </location>
</feature>
<feature type="region of interest" description="Disordered" evidence="9">
    <location>
        <begin position="182"/>
        <end position="210"/>
    </location>
</feature>
<dbReference type="GO" id="GO:0005737">
    <property type="term" value="C:cytoplasm"/>
    <property type="evidence" value="ECO:0007669"/>
    <property type="project" value="UniProtKB-SubCell"/>
</dbReference>
<comment type="similarity">
    <text evidence="8">Belongs to the DNA polymerase type-B-like family. GLD2 subfamily.</text>
</comment>
<keyword evidence="6" id="KW-0479">Metal-binding</keyword>
<evidence type="ECO:0000256" key="5">
    <source>
        <dbReference type="ARBA" id="ARBA00022679"/>
    </source>
</evidence>
<evidence type="ECO:0000256" key="3">
    <source>
        <dbReference type="ARBA" id="ARBA00004496"/>
    </source>
</evidence>
<name>A0AAD9NDP1_9ANNE</name>
<dbReference type="InterPro" id="IPR043519">
    <property type="entry name" value="NT_sf"/>
</dbReference>
<keyword evidence="7" id="KW-0460">Magnesium</keyword>
<evidence type="ECO:0000256" key="7">
    <source>
        <dbReference type="ARBA" id="ARBA00022842"/>
    </source>
</evidence>
<keyword evidence="4" id="KW-0963">Cytoplasm</keyword>
<dbReference type="PANTHER" id="PTHR12271">
    <property type="entry name" value="POLY A POLYMERASE CID PAP -RELATED"/>
    <property type="match status" value="1"/>
</dbReference>
<dbReference type="GO" id="GO:0031123">
    <property type="term" value="P:RNA 3'-end processing"/>
    <property type="evidence" value="ECO:0007669"/>
    <property type="project" value="TreeGrafter"/>
</dbReference>
<evidence type="ECO:0000256" key="8">
    <source>
        <dbReference type="ARBA" id="ARBA00038491"/>
    </source>
</evidence>
<feature type="compositionally biased region" description="Polar residues" evidence="9">
    <location>
        <begin position="272"/>
        <end position="285"/>
    </location>
</feature>
<dbReference type="Pfam" id="PF03828">
    <property type="entry name" value="PAP_assoc"/>
    <property type="match status" value="1"/>
</dbReference>
<organism evidence="12 13">
    <name type="scientific">Paralvinella palmiformis</name>
    <dbReference type="NCBI Taxonomy" id="53620"/>
    <lineage>
        <taxon>Eukaryota</taxon>
        <taxon>Metazoa</taxon>
        <taxon>Spiralia</taxon>
        <taxon>Lophotrochozoa</taxon>
        <taxon>Annelida</taxon>
        <taxon>Polychaeta</taxon>
        <taxon>Sedentaria</taxon>
        <taxon>Canalipalpata</taxon>
        <taxon>Terebellida</taxon>
        <taxon>Terebelliformia</taxon>
        <taxon>Alvinellidae</taxon>
        <taxon>Paralvinella</taxon>
    </lineage>
</organism>
<dbReference type="Gene3D" id="1.10.1410.10">
    <property type="match status" value="1"/>
</dbReference>
<dbReference type="GO" id="GO:1990817">
    <property type="term" value="F:poly(A) RNA polymerase activity"/>
    <property type="evidence" value="ECO:0007669"/>
    <property type="project" value="TreeGrafter"/>
</dbReference>
<evidence type="ECO:0000259" key="11">
    <source>
        <dbReference type="Pfam" id="PF22600"/>
    </source>
</evidence>
<comment type="cofactor">
    <cofactor evidence="1">
        <name>Mn(2+)</name>
        <dbReference type="ChEBI" id="CHEBI:29035"/>
    </cofactor>
</comment>
<evidence type="ECO:0000313" key="13">
    <source>
        <dbReference type="Proteomes" id="UP001208570"/>
    </source>
</evidence>
<evidence type="ECO:0000256" key="2">
    <source>
        <dbReference type="ARBA" id="ARBA00001946"/>
    </source>
</evidence>
<dbReference type="AlphaFoldDB" id="A0AAD9NDP1"/>
<accession>A0AAD9NDP1</accession>
<dbReference type="InterPro" id="IPR002058">
    <property type="entry name" value="PAP_assoc"/>
</dbReference>
<feature type="compositionally biased region" description="Polar residues" evidence="9">
    <location>
        <begin position="185"/>
        <end position="203"/>
    </location>
</feature>
<keyword evidence="5" id="KW-0808">Transferase</keyword>
<dbReference type="SUPFAM" id="SSF81301">
    <property type="entry name" value="Nucleotidyltransferase"/>
    <property type="match status" value="1"/>
</dbReference>
<dbReference type="PANTHER" id="PTHR12271:SF40">
    <property type="entry name" value="POLY(A) RNA POLYMERASE GLD2"/>
    <property type="match status" value="1"/>
</dbReference>
<gene>
    <name evidence="12" type="ORF">LSH36_63g08030</name>
</gene>
<evidence type="ECO:0000256" key="1">
    <source>
        <dbReference type="ARBA" id="ARBA00001936"/>
    </source>
</evidence>
<dbReference type="InterPro" id="IPR054708">
    <property type="entry name" value="MTPAP-like_central"/>
</dbReference>
<feature type="domain" description="PAP-associated" evidence="10">
    <location>
        <begin position="518"/>
        <end position="576"/>
    </location>
</feature>
<comment type="cofactor">
    <cofactor evidence="2">
        <name>Mg(2+)</name>
        <dbReference type="ChEBI" id="CHEBI:18420"/>
    </cofactor>
</comment>
<dbReference type="GO" id="GO:0046872">
    <property type="term" value="F:metal ion binding"/>
    <property type="evidence" value="ECO:0007669"/>
    <property type="project" value="UniProtKB-KW"/>
</dbReference>
<evidence type="ECO:0000256" key="4">
    <source>
        <dbReference type="ARBA" id="ARBA00022490"/>
    </source>
</evidence>